<evidence type="ECO:0000313" key="5">
    <source>
        <dbReference type="Proteomes" id="UP000198939"/>
    </source>
</evidence>
<accession>A0A1H8JTZ5</accession>
<reference evidence="3 5" key="2">
    <citation type="submission" date="2016-10" db="EMBL/GenBank/DDBJ databases">
        <authorList>
            <person name="Varghese N."/>
            <person name="Submissions S."/>
        </authorList>
    </citation>
    <scope>NUCLEOTIDE SEQUENCE [LARGE SCALE GENOMIC DNA]</scope>
    <source>
        <strain evidence="3 5">CGMCC 1.7071</strain>
    </source>
</reference>
<reference evidence="4" key="1">
    <citation type="submission" date="2016-10" db="EMBL/GenBank/DDBJ databases">
        <authorList>
            <person name="Wibberg D."/>
        </authorList>
    </citation>
    <scope>NUCLEOTIDE SEQUENCE [LARGE SCALE GENOMIC DNA]</scope>
</reference>
<keyword evidence="5" id="KW-1185">Reference proteome</keyword>
<evidence type="ECO:0000256" key="1">
    <source>
        <dbReference type="SAM" id="MobiDB-lite"/>
    </source>
</evidence>
<dbReference type="EMBL" id="FOCV01000008">
    <property type="protein sequence ID" value="SEN84214.1"/>
    <property type="molecule type" value="Genomic_DNA"/>
</dbReference>
<feature type="compositionally biased region" description="Low complexity" evidence="1">
    <location>
        <begin position="448"/>
        <end position="466"/>
    </location>
</feature>
<name>A0A1H8JTZ5_9HYPH</name>
<evidence type="ECO:0000313" key="4">
    <source>
        <dbReference type="Proteomes" id="UP000183063"/>
    </source>
</evidence>
<protein>
    <submittedName>
        <fullName evidence="2">Uncharacterized protein</fullName>
    </submittedName>
</protein>
<dbReference type="EMBL" id="FNXB01000010">
    <property type="protein sequence ID" value="SEH79386.1"/>
    <property type="molecule type" value="Genomic_DNA"/>
</dbReference>
<sequence length="500" mass="52744">MSSIVANRYYNNPEIGQAFSSLATLFAPPSGSDLAGYAAAGAKRAEAARLAELFDYSKNPNFNQTVFDRMGVGAGAYAPSQSYYSVDQGNATTRRGQDIAAQTSTANNAADNARALQTSAMDNQRSAIASLYGPLSEGQVRPAVPADIAAHVGLPAIDEAKGAAKPLTTDEWQAQNAERLRQSGAIGDQQLLDAIMGKETPVQAVGPDGKTPVFMTPGAATRTGAQPYDQSADKSLVEGTALVNGKTMQVFRRPNESIYRTADGQPIPTDIQVFDKARPVGTSDQIGMKQSEFTQKNAMFYNRAASAAANLEDLQNNKGYAPGAADYELMLGKTGDVLPLSLSNNLVSPEGRQFYNSAMNFMLSVLRPDTGAAFGREEFQNYARVFIPLPGDDPQTIADKKVARDTALAALQGSSAGAADQITRIMQANGVPVPPEMLAHMQAAQANAPTQSVQQSAQPQSSAQPSGDPLASARAAIAKGAPRDKVIQRLIDNGIDPKGL</sequence>
<dbReference type="OrthoDB" id="8421506at2"/>
<proteinExistence type="predicted"/>
<evidence type="ECO:0000313" key="2">
    <source>
        <dbReference type="EMBL" id="SEH79386.1"/>
    </source>
</evidence>
<reference evidence="2" key="3">
    <citation type="submission" date="2016-10" db="EMBL/GenBank/DDBJ databases">
        <authorList>
            <person name="de Groot N.N."/>
        </authorList>
    </citation>
    <scope>NUCLEOTIDE SEQUENCE [LARGE SCALE GENOMIC DNA]</scope>
    <source>
        <strain evidence="2">CCBAU85039</strain>
    </source>
</reference>
<dbReference type="RefSeq" id="WP_072375027.1">
    <property type="nucleotide sequence ID" value="NZ_FNXB01000010.1"/>
</dbReference>
<dbReference type="AlphaFoldDB" id="A0A1H8JTZ5"/>
<dbReference type="Proteomes" id="UP000198939">
    <property type="component" value="Unassembled WGS sequence"/>
</dbReference>
<dbReference type="STRING" id="501024.RTCCBAU85039_2398"/>
<evidence type="ECO:0000313" key="3">
    <source>
        <dbReference type="EMBL" id="SEN84214.1"/>
    </source>
</evidence>
<dbReference type="Proteomes" id="UP000183063">
    <property type="component" value="Unassembled WGS sequence"/>
</dbReference>
<gene>
    <name evidence="2" type="ORF">RTCCBAU85039_2398</name>
    <name evidence="3" type="ORF">SAMN05216228_100860</name>
</gene>
<feature type="region of interest" description="Disordered" evidence="1">
    <location>
        <begin position="443"/>
        <end position="474"/>
    </location>
</feature>
<organism evidence="2 4">
    <name type="scientific">Rhizobium tibeticum</name>
    <dbReference type="NCBI Taxonomy" id="501024"/>
    <lineage>
        <taxon>Bacteria</taxon>
        <taxon>Pseudomonadati</taxon>
        <taxon>Pseudomonadota</taxon>
        <taxon>Alphaproteobacteria</taxon>
        <taxon>Hyphomicrobiales</taxon>
        <taxon>Rhizobiaceae</taxon>
        <taxon>Rhizobium/Agrobacterium group</taxon>
        <taxon>Rhizobium</taxon>
    </lineage>
</organism>